<dbReference type="Gramene" id="GBG77160">
    <property type="protein sequence ID" value="GBG77160"/>
    <property type="gene ID" value="CBR_g23487"/>
</dbReference>
<name>A0A388L4C4_CHABU</name>
<evidence type="ECO:0000313" key="3">
    <source>
        <dbReference type="Proteomes" id="UP000265515"/>
    </source>
</evidence>
<dbReference type="Proteomes" id="UP000265515">
    <property type="component" value="Unassembled WGS sequence"/>
</dbReference>
<sequence>MSRGNKTIYPDNLADTSARGEAQMSGDMQRPPSVPREGDAGDGNDEDGGSARESGFSAGSTGGAGKRKKMRQQTFDAIAKVMEKHGTLMADTVKGASKRQCSILEWQCDILEREVDTQKPHYEASDEANRMMCTALMEIVKAIRDSGSDRSERIVISASAPQTPVTSTATIVSAVAKDPFMCHRRATWSRQARTRSAGHRGMSSRCRMQEAVVSMARASWRGKGEKNGGPVRRGGKTRGQMTLRDEDDDSLRTKKKTTRQEELEAKSKLWTDGKTFWGSGSGRLIADAVLDCADYYCAIVNGDEGATASRGLIMPPPDVPCLRIQDLVQRDAAHARSKDGHSIVVRGGLHRGQA</sequence>
<accession>A0A388L4C4</accession>
<evidence type="ECO:0000256" key="1">
    <source>
        <dbReference type="SAM" id="MobiDB-lite"/>
    </source>
</evidence>
<reference evidence="2 3" key="1">
    <citation type="journal article" date="2018" name="Cell">
        <title>The Chara Genome: Secondary Complexity and Implications for Plant Terrestrialization.</title>
        <authorList>
            <person name="Nishiyama T."/>
            <person name="Sakayama H."/>
            <person name="Vries J.D."/>
            <person name="Buschmann H."/>
            <person name="Saint-Marcoux D."/>
            <person name="Ullrich K.K."/>
            <person name="Haas F.B."/>
            <person name="Vanderstraeten L."/>
            <person name="Becker D."/>
            <person name="Lang D."/>
            <person name="Vosolsobe S."/>
            <person name="Rombauts S."/>
            <person name="Wilhelmsson P.K.I."/>
            <person name="Janitza P."/>
            <person name="Kern R."/>
            <person name="Heyl A."/>
            <person name="Rumpler F."/>
            <person name="Villalobos L.I.A.C."/>
            <person name="Clay J.M."/>
            <person name="Skokan R."/>
            <person name="Toyoda A."/>
            <person name="Suzuki Y."/>
            <person name="Kagoshima H."/>
            <person name="Schijlen E."/>
            <person name="Tajeshwar N."/>
            <person name="Catarino B."/>
            <person name="Hetherington A.J."/>
            <person name="Saltykova A."/>
            <person name="Bonnot C."/>
            <person name="Breuninger H."/>
            <person name="Symeonidi A."/>
            <person name="Radhakrishnan G.V."/>
            <person name="Van Nieuwerburgh F."/>
            <person name="Deforce D."/>
            <person name="Chang C."/>
            <person name="Karol K.G."/>
            <person name="Hedrich R."/>
            <person name="Ulvskov P."/>
            <person name="Glockner G."/>
            <person name="Delwiche C.F."/>
            <person name="Petrasek J."/>
            <person name="Van de Peer Y."/>
            <person name="Friml J."/>
            <person name="Beilby M."/>
            <person name="Dolan L."/>
            <person name="Kohara Y."/>
            <person name="Sugano S."/>
            <person name="Fujiyama A."/>
            <person name="Delaux P.-M."/>
            <person name="Quint M."/>
            <person name="TheiBen G."/>
            <person name="Hagemann M."/>
            <person name="Harholt J."/>
            <person name="Dunand C."/>
            <person name="Zachgo S."/>
            <person name="Langdale J."/>
            <person name="Maumus F."/>
            <person name="Straeten D.V.D."/>
            <person name="Gould S.B."/>
            <person name="Rensing S.A."/>
        </authorList>
    </citation>
    <scope>NUCLEOTIDE SEQUENCE [LARGE SCALE GENOMIC DNA]</scope>
    <source>
        <strain evidence="2 3">S276</strain>
    </source>
</reference>
<protein>
    <submittedName>
        <fullName evidence="2">Uncharacterized protein</fullName>
    </submittedName>
</protein>
<dbReference type="EMBL" id="BFEA01000261">
    <property type="protein sequence ID" value="GBG77160.1"/>
    <property type="molecule type" value="Genomic_DNA"/>
</dbReference>
<comment type="caution">
    <text evidence="2">The sequence shown here is derived from an EMBL/GenBank/DDBJ whole genome shotgun (WGS) entry which is preliminary data.</text>
</comment>
<organism evidence="2 3">
    <name type="scientific">Chara braunii</name>
    <name type="common">Braun's stonewort</name>
    <dbReference type="NCBI Taxonomy" id="69332"/>
    <lineage>
        <taxon>Eukaryota</taxon>
        <taxon>Viridiplantae</taxon>
        <taxon>Streptophyta</taxon>
        <taxon>Charophyceae</taxon>
        <taxon>Charales</taxon>
        <taxon>Characeae</taxon>
        <taxon>Chara</taxon>
    </lineage>
</organism>
<proteinExistence type="predicted"/>
<gene>
    <name evidence="2" type="ORF">CBR_g23487</name>
</gene>
<feature type="region of interest" description="Disordered" evidence="1">
    <location>
        <begin position="217"/>
        <end position="260"/>
    </location>
</feature>
<evidence type="ECO:0000313" key="2">
    <source>
        <dbReference type="EMBL" id="GBG77160.1"/>
    </source>
</evidence>
<keyword evidence="3" id="KW-1185">Reference proteome</keyword>
<dbReference type="AlphaFoldDB" id="A0A388L4C4"/>
<feature type="region of interest" description="Disordered" evidence="1">
    <location>
        <begin position="1"/>
        <end position="71"/>
    </location>
</feature>